<dbReference type="CDD" id="cd01992">
    <property type="entry name" value="TilS_N"/>
    <property type="match status" value="1"/>
</dbReference>
<evidence type="ECO:0000313" key="10">
    <source>
        <dbReference type="Proteomes" id="UP001307849"/>
    </source>
</evidence>
<evidence type="ECO:0000256" key="5">
    <source>
        <dbReference type="ARBA" id="ARBA00022840"/>
    </source>
</evidence>
<dbReference type="GO" id="GO:0032267">
    <property type="term" value="F:tRNA(Ile)-lysidine synthase activity"/>
    <property type="evidence" value="ECO:0007669"/>
    <property type="project" value="UniProtKB-EC"/>
</dbReference>
<evidence type="ECO:0000256" key="6">
    <source>
        <dbReference type="ARBA" id="ARBA00048539"/>
    </source>
</evidence>
<evidence type="ECO:0000256" key="1">
    <source>
        <dbReference type="ARBA" id="ARBA00013267"/>
    </source>
</evidence>
<gene>
    <name evidence="9" type="ORF">TWF506_007559</name>
</gene>
<keyword evidence="3" id="KW-0819">tRNA processing</keyword>
<dbReference type="InterPro" id="IPR014729">
    <property type="entry name" value="Rossmann-like_a/b/a_fold"/>
</dbReference>
<evidence type="ECO:0000256" key="7">
    <source>
        <dbReference type="SAM" id="MobiDB-lite"/>
    </source>
</evidence>
<dbReference type="EC" id="6.3.4.19" evidence="1"/>
<comment type="caution">
    <text evidence="9">The sequence shown here is derived from an EMBL/GenBank/DDBJ whole genome shotgun (WGS) entry which is preliminary data.</text>
</comment>
<keyword evidence="2" id="KW-0436">Ligase</keyword>
<dbReference type="InterPro" id="IPR012795">
    <property type="entry name" value="tRNA_Ile_lys_synt_N"/>
</dbReference>
<reference evidence="9 10" key="1">
    <citation type="submission" date="2019-10" db="EMBL/GenBank/DDBJ databases">
        <authorList>
            <person name="Palmer J.M."/>
        </authorList>
    </citation>
    <scope>NUCLEOTIDE SEQUENCE [LARGE SCALE GENOMIC DNA]</scope>
    <source>
        <strain evidence="9 10">TWF506</strain>
    </source>
</reference>
<feature type="compositionally biased region" description="Polar residues" evidence="7">
    <location>
        <begin position="378"/>
        <end position="396"/>
    </location>
</feature>
<organism evidence="9 10">
    <name type="scientific">Arthrobotrys conoides</name>
    <dbReference type="NCBI Taxonomy" id="74498"/>
    <lineage>
        <taxon>Eukaryota</taxon>
        <taxon>Fungi</taxon>
        <taxon>Dikarya</taxon>
        <taxon>Ascomycota</taxon>
        <taxon>Pezizomycotina</taxon>
        <taxon>Orbiliomycetes</taxon>
        <taxon>Orbiliales</taxon>
        <taxon>Orbiliaceae</taxon>
        <taxon>Arthrobotrys</taxon>
    </lineage>
</organism>
<comment type="catalytic activity">
    <reaction evidence="6">
        <text>cytidine(34) in tRNA(Ile2) + L-lysine + ATP = lysidine(34) in tRNA(Ile2) + AMP + diphosphate + H(+)</text>
        <dbReference type="Rhea" id="RHEA:43744"/>
        <dbReference type="Rhea" id="RHEA-COMP:10625"/>
        <dbReference type="Rhea" id="RHEA-COMP:10670"/>
        <dbReference type="ChEBI" id="CHEBI:15378"/>
        <dbReference type="ChEBI" id="CHEBI:30616"/>
        <dbReference type="ChEBI" id="CHEBI:32551"/>
        <dbReference type="ChEBI" id="CHEBI:33019"/>
        <dbReference type="ChEBI" id="CHEBI:82748"/>
        <dbReference type="ChEBI" id="CHEBI:83665"/>
        <dbReference type="ChEBI" id="CHEBI:456215"/>
        <dbReference type="EC" id="6.3.4.19"/>
    </reaction>
</comment>
<feature type="region of interest" description="Disordered" evidence="7">
    <location>
        <begin position="378"/>
        <end position="405"/>
    </location>
</feature>
<keyword evidence="4" id="KW-0547">Nucleotide-binding</keyword>
<dbReference type="HAMAP" id="MF_01161">
    <property type="entry name" value="tRNA_Ile_lys_synt"/>
    <property type="match status" value="1"/>
</dbReference>
<dbReference type="GO" id="GO:0005524">
    <property type="term" value="F:ATP binding"/>
    <property type="evidence" value="ECO:0007669"/>
    <property type="project" value="UniProtKB-KW"/>
</dbReference>
<dbReference type="GO" id="GO:0008033">
    <property type="term" value="P:tRNA processing"/>
    <property type="evidence" value="ECO:0007669"/>
    <property type="project" value="UniProtKB-KW"/>
</dbReference>
<feature type="domain" description="tRNA(Ile)-lysidine/2-thiocytidine synthase N-terminal" evidence="8">
    <location>
        <begin position="47"/>
        <end position="243"/>
    </location>
</feature>
<dbReference type="AlphaFoldDB" id="A0AAN8RUK3"/>
<evidence type="ECO:0000256" key="4">
    <source>
        <dbReference type="ARBA" id="ARBA00022741"/>
    </source>
</evidence>
<dbReference type="PANTHER" id="PTHR43033">
    <property type="entry name" value="TRNA(ILE)-LYSIDINE SYNTHASE-RELATED"/>
    <property type="match status" value="1"/>
</dbReference>
<evidence type="ECO:0000256" key="3">
    <source>
        <dbReference type="ARBA" id="ARBA00022694"/>
    </source>
</evidence>
<dbReference type="Proteomes" id="UP001307849">
    <property type="component" value="Unassembled WGS sequence"/>
</dbReference>
<sequence>MSALKFPIQAISQTGPLAATEFVSLLRGVLEQACASRYKPVEIPKQIGIAVSGGVDSMALAHLVHKLSSFENEFQDTDFRAMVVDHGLRRESTKEAKSVVERMKGMGLSASLLTIPFSAFDSTSLSKVESRARKERYRLFALACQQYGISHVITGHHANDQAETVLMRLVNGSGTSGLAGMSPVAKLPECEHIYGADEIMLLRPFLGVMKNRLKKTLMTEKISWHEDPTNQDVELTPRNAIRALLNPSPTPSPKNPKSKAVKPKRPKQTSKPTILPEALTTTSLLNFSSTIAASNAKTEELVEWYLSRCVLRHIHVSNVIEAFIPIHLMGMPLKLLTRVLAYLANVISPMDKIDLIQMSRVAKNIVETTDPLEQCYSYLNNDPNTTKSPPNDQDQGVQKEKKKKKDYRAHGGKLVYYGGVITENNIFWEAAHCNRLGNRPEGVLLTCYRQPYIRKTAKRNTDTPEVNIDPTQDPNKWYLFDGRFWLRFSGDTKDYTHAFWGRLQEGRASRVFITGTRKEVMYQLDNDGIRFDLTTDLSSKKMLTYLKGRFKGEAPGKSRTVLPVLCEQQLNPVRRWKVPYQVLGFPTFGVGGDMMGEWEWKVKKQLVVGGVVIGNTPVTVASGETFHVKPR</sequence>
<dbReference type="Pfam" id="PF01171">
    <property type="entry name" value="ATP_bind_3"/>
    <property type="match status" value="1"/>
</dbReference>
<evidence type="ECO:0000313" key="9">
    <source>
        <dbReference type="EMBL" id="KAK6515216.1"/>
    </source>
</evidence>
<name>A0AAN8RUK3_9PEZI</name>
<dbReference type="SUPFAM" id="SSF52402">
    <property type="entry name" value="Adenine nucleotide alpha hydrolases-like"/>
    <property type="match status" value="1"/>
</dbReference>
<dbReference type="InterPro" id="IPR012094">
    <property type="entry name" value="tRNA_Ile_lys_synt"/>
</dbReference>
<proteinExistence type="inferred from homology"/>
<evidence type="ECO:0000256" key="2">
    <source>
        <dbReference type="ARBA" id="ARBA00022598"/>
    </source>
</evidence>
<dbReference type="Gene3D" id="3.40.50.620">
    <property type="entry name" value="HUPs"/>
    <property type="match status" value="1"/>
</dbReference>
<evidence type="ECO:0000259" key="8">
    <source>
        <dbReference type="Pfam" id="PF01171"/>
    </source>
</evidence>
<dbReference type="NCBIfam" id="TIGR02432">
    <property type="entry name" value="lysidine_TilS_N"/>
    <property type="match status" value="1"/>
</dbReference>
<dbReference type="PANTHER" id="PTHR43033:SF1">
    <property type="entry name" value="TRNA(ILE)-LYSIDINE SYNTHASE-RELATED"/>
    <property type="match status" value="1"/>
</dbReference>
<keyword evidence="5" id="KW-0067">ATP-binding</keyword>
<dbReference type="InterPro" id="IPR011063">
    <property type="entry name" value="TilS/TtcA_N"/>
</dbReference>
<feature type="compositionally biased region" description="Basic residues" evidence="7">
    <location>
        <begin position="256"/>
        <end position="268"/>
    </location>
</feature>
<accession>A0AAN8RUK3</accession>
<feature type="region of interest" description="Disordered" evidence="7">
    <location>
        <begin position="243"/>
        <end position="274"/>
    </location>
</feature>
<keyword evidence="10" id="KW-1185">Reference proteome</keyword>
<protein>
    <recommendedName>
        <fullName evidence="1">tRNA(Ile)-lysidine synthetase</fullName>
        <ecNumber evidence="1">6.3.4.19</ecNumber>
    </recommendedName>
</protein>
<dbReference type="EMBL" id="JAVHJM010000004">
    <property type="protein sequence ID" value="KAK6515216.1"/>
    <property type="molecule type" value="Genomic_DNA"/>
</dbReference>